<proteinExistence type="predicted"/>
<organism evidence="6">
    <name type="scientific">Mesorhizobium ciceri</name>
    <dbReference type="NCBI Taxonomy" id="39645"/>
    <lineage>
        <taxon>Bacteria</taxon>
        <taxon>Pseudomonadati</taxon>
        <taxon>Pseudomonadota</taxon>
        <taxon>Alphaproteobacteria</taxon>
        <taxon>Hyphomicrobiales</taxon>
        <taxon>Phyllobacteriaceae</taxon>
        <taxon>Mesorhizobium</taxon>
    </lineage>
</organism>
<feature type="compositionally biased region" description="Low complexity" evidence="4">
    <location>
        <begin position="768"/>
        <end position="785"/>
    </location>
</feature>
<dbReference type="Pfam" id="PF02902">
    <property type="entry name" value="Peptidase_C48"/>
    <property type="match status" value="1"/>
</dbReference>
<dbReference type="GO" id="GO:0006508">
    <property type="term" value="P:proteolysis"/>
    <property type="evidence" value="ECO:0007669"/>
    <property type="project" value="UniProtKB-KW"/>
</dbReference>
<reference evidence="6" key="1">
    <citation type="submission" date="2018-11" db="EMBL/GenBank/DDBJ databases">
        <authorList>
            <person name="Alexandre A."/>
            <person name="Young P."/>
            <person name="Oliveira S."/>
        </authorList>
    </citation>
    <scope>NUCLEOTIDE SEQUENCE</scope>
    <source>
        <strain evidence="6">LMS-1</strain>
    </source>
</reference>
<sequence length="1209" mass="131587">MHPYKLDIHRSSLAAGAARRTARASGQAGQAGFEQHLGELQAADELMSAPGEDVLVNGSHGKGELRPTKRQRIQSNLQHAVTERQPGQVGDSGARAMMQLPAHQVGTSEREAQLAMQGDEHEYTPAPHLDGSMPSTVQPDRPIVAPDGADKRPVYSNDATAIEGLKSALLAGKARPDTVTRSANSLFGFSRWLFQNKKPGFAARLYHPSLSQDLEEYESRGGSSTVAGALRQLMKPIGGAAPIVGRAVLNPHPDDAALTRHFRSASGYATALNHFSHYLRQNDKLGIAGRIYDESLDKDVESYKAASSTRGAPIESALVYIRKHPPRVILGRHLENAVSMEARPRGDAAQHTAPQQGFDWPEELLPVGYKEGTDLPLSLAPTAHQHQAPDFGEAVPHLNWRHGDQGAPEGLVAARDRSSPLPSEAVPHKSGRGLATQPRLWAEKSASPELFRRRAEQALPASARGVETSSAVDEAAARQALAWLQQEMEGIEPMQDPHKVATPESEAQLVRQRDEHESTPAPHPGGGGSMPSTVQPDRPIVVPNGSDKRPVYSNDATAIEGLRAAFHAGKASANTVTFNVNSLFGFSRWLLQNNKPGFAARLYHSSLDQDLKEYESTGGSSTVAGALRYLKKSTSGAPIMGRPLVIPYPDDAELIRDYRAASTKEYLAAPATGRNPDTVGGYTNFLRHFSQYLRQNNKPGIAARIHDKSLDKDVESFKAVSYGNRLSIGSALAHLRDILPRIVLGRETVLAAHPADAVTRRVRAAAEAGPAAPARAPQPASPATAKLPGTYRGLPLVDVTTLTTSSSGAQIGALDPTAPSNVATGRVLGAAEWLSDAHVQRDYNLLERQLQGINPALAARTRLVDPSVSHLLRHTSPQDARGILQSIYNQNNATADFLFLPVNNGTATSPGTHWSLLLVDRRDPERRFAYHYDSLQREGYNDVPAKQLAGLLNATLAPAPMARQTNHYDCGVFVLEGTWALVERLVKGQRPDHEPLPLDNLVADRQALQDRLRRRLPHEEEPRQLLEDEPASPPMMAFEPGELRQLLEDEPASPPMMAFESGELRQLLEDEPASPPMMAFEPGELRQLLEDEPASPSMMAFEPGELRQLLEDEPASPSMMAFEPGELRQLLEDEPASPPMMAFEPGELRQLLEDEPASPPMMAFEPGELRQLLNDEPASTWAQINSTPHARADGVHQPAQAPWLPERRR</sequence>
<dbReference type="SUPFAM" id="SSF54001">
    <property type="entry name" value="Cysteine proteinases"/>
    <property type="match status" value="1"/>
</dbReference>
<feature type="region of interest" description="Disordered" evidence="4">
    <location>
        <begin position="768"/>
        <end position="787"/>
    </location>
</feature>
<dbReference type="GO" id="GO:0008234">
    <property type="term" value="F:cysteine-type peptidase activity"/>
    <property type="evidence" value="ECO:0007669"/>
    <property type="project" value="UniProtKB-KW"/>
</dbReference>
<dbReference type="GO" id="GO:0019784">
    <property type="term" value="F:deNEDDylase activity"/>
    <property type="evidence" value="ECO:0007669"/>
    <property type="project" value="InterPro"/>
</dbReference>
<evidence type="ECO:0000313" key="6">
    <source>
        <dbReference type="EMBL" id="AZF98858.1"/>
    </source>
</evidence>
<dbReference type="PROSITE" id="PS50600">
    <property type="entry name" value="ULP_PROTEASE"/>
    <property type="match status" value="1"/>
</dbReference>
<evidence type="ECO:0000256" key="4">
    <source>
        <dbReference type="SAM" id="MobiDB-lite"/>
    </source>
</evidence>
<accession>A0A3G8FVT0</accession>
<keyword evidence="1 6" id="KW-0645">Protease</keyword>
<dbReference type="InterPro" id="IPR038765">
    <property type="entry name" value="Papain-like_cys_pep_sf"/>
</dbReference>
<feature type="domain" description="Ubiquitin-like protease family profile" evidence="5">
    <location>
        <begin position="792"/>
        <end position="981"/>
    </location>
</feature>
<protein>
    <submittedName>
        <fullName evidence="6">Ulp1 protease family protein, C-terminal catalytic</fullName>
    </submittedName>
</protein>
<feature type="compositionally biased region" description="Basic and acidic residues" evidence="4">
    <location>
        <begin position="1014"/>
        <end position="1026"/>
    </location>
</feature>
<dbReference type="EMBL" id="MK226193">
    <property type="protein sequence ID" value="AZF98858.1"/>
    <property type="molecule type" value="Genomic_DNA"/>
</dbReference>
<keyword evidence="3" id="KW-0788">Thiol protease</keyword>
<evidence type="ECO:0000256" key="1">
    <source>
        <dbReference type="ARBA" id="ARBA00022670"/>
    </source>
</evidence>
<feature type="region of interest" description="Disordered" evidence="4">
    <location>
        <begin position="1177"/>
        <end position="1209"/>
    </location>
</feature>
<dbReference type="GO" id="GO:0000338">
    <property type="term" value="P:protein deneddylation"/>
    <property type="evidence" value="ECO:0007669"/>
    <property type="project" value="TreeGrafter"/>
</dbReference>
<feature type="region of interest" description="Disordered" evidence="4">
    <location>
        <begin position="494"/>
        <end position="549"/>
    </location>
</feature>
<evidence type="ECO:0000259" key="5">
    <source>
        <dbReference type="PROSITE" id="PS50600"/>
    </source>
</evidence>
<dbReference type="InterPro" id="IPR003653">
    <property type="entry name" value="Peptidase_C48_C"/>
</dbReference>
<dbReference type="InterPro" id="IPR044613">
    <property type="entry name" value="Nep1/2-like"/>
</dbReference>
<dbReference type="PANTHER" id="PTHR46468:SF1">
    <property type="entry name" value="SENTRIN-SPECIFIC PROTEASE 8"/>
    <property type="match status" value="1"/>
</dbReference>
<dbReference type="AlphaFoldDB" id="A0A3G8FVT0"/>
<evidence type="ECO:0000256" key="3">
    <source>
        <dbReference type="ARBA" id="ARBA00022807"/>
    </source>
</evidence>
<keyword evidence="2" id="KW-0378">Hydrolase</keyword>
<name>A0A3G8FVT0_9HYPH</name>
<feature type="region of interest" description="Disordered" evidence="4">
    <location>
        <begin position="416"/>
        <end position="441"/>
    </location>
</feature>
<feature type="region of interest" description="Disordered" evidence="4">
    <location>
        <begin position="1014"/>
        <end position="1036"/>
    </location>
</feature>
<evidence type="ECO:0000256" key="2">
    <source>
        <dbReference type="ARBA" id="ARBA00022801"/>
    </source>
</evidence>
<dbReference type="Gene3D" id="3.40.395.10">
    <property type="entry name" value="Adenoviral Proteinase, Chain A"/>
    <property type="match status" value="1"/>
</dbReference>
<dbReference type="PANTHER" id="PTHR46468">
    <property type="entry name" value="SENTRIN-SPECIFIC PROTEASE 8"/>
    <property type="match status" value="1"/>
</dbReference>